<dbReference type="InParanoid" id="A0A1C4WL15"/>
<dbReference type="InterPro" id="IPR046977">
    <property type="entry name" value="RsmC/RlmG"/>
</dbReference>
<evidence type="ECO:0000256" key="1">
    <source>
        <dbReference type="ARBA" id="ARBA00022603"/>
    </source>
</evidence>
<reference evidence="5" key="1">
    <citation type="submission" date="2016-06" db="EMBL/GenBank/DDBJ databases">
        <authorList>
            <person name="Varghese N."/>
            <person name="Submissions Spin"/>
        </authorList>
    </citation>
    <scope>NUCLEOTIDE SEQUENCE [LARGE SCALE GENOMIC DNA]</scope>
    <source>
        <strain evidence="5">DSM 43816</strain>
    </source>
</reference>
<dbReference type="InterPro" id="IPR007848">
    <property type="entry name" value="Small_mtfrase_dom"/>
</dbReference>
<dbReference type="PANTHER" id="PTHR47816">
    <property type="entry name" value="RIBOSOMAL RNA SMALL SUBUNIT METHYLTRANSFERASE C"/>
    <property type="match status" value="1"/>
</dbReference>
<protein>
    <submittedName>
        <fullName evidence="4">Methyltransferase domain-containing protein</fullName>
    </submittedName>
</protein>
<evidence type="ECO:0000313" key="5">
    <source>
        <dbReference type="Proteomes" id="UP000198253"/>
    </source>
</evidence>
<dbReference type="InterPro" id="IPR029063">
    <property type="entry name" value="SAM-dependent_MTases_sf"/>
</dbReference>
<feature type="domain" description="Methyltransferase small" evidence="3">
    <location>
        <begin position="113"/>
        <end position="231"/>
    </location>
</feature>
<dbReference type="GO" id="GO:0003677">
    <property type="term" value="F:DNA binding"/>
    <property type="evidence" value="ECO:0007669"/>
    <property type="project" value="InterPro"/>
</dbReference>
<dbReference type="CDD" id="cd00086">
    <property type="entry name" value="homeodomain"/>
    <property type="match status" value="1"/>
</dbReference>
<dbReference type="Pfam" id="PF05175">
    <property type="entry name" value="MTS"/>
    <property type="match status" value="1"/>
</dbReference>
<dbReference type="OrthoDB" id="7032234at2"/>
<proteinExistence type="predicted"/>
<evidence type="ECO:0000256" key="2">
    <source>
        <dbReference type="ARBA" id="ARBA00022679"/>
    </source>
</evidence>
<sequence length="321" mass="35218">MIVGGSTIQPERVDAAALRQLGDAMRKVVGSADPTPLADLLSGTPVDPDELTREVGVDGRQALLDSGMAVDDGTTFSSPLRGHQLHGVVVLSDPDVEEEVQHRWYVDPLWEADLLIRLMLRRGGARALDMGCGSGVLSLVLADRYESVLGVDVNPRAVALSRLNAALNGLTNVTFREGDMFEPAEGRFSRIVFNSPTNEEGNEFVDLLEAGEPILETFFRNVPRKLESGGIVEVNLAMNDYPGDPFRERLADWLGLTENGLRVQIFTSQRRATESGGEWKRGWLVVAPGPVGLTEVEWPYHDRYEEDPDALLDGTDRLLRG</sequence>
<dbReference type="SUPFAM" id="SSF53335">
    <property type="entry name" value="S-adenosyl-L-methionine-dependent methyltransferases"/>
    <property type="match status" value="1"/>
</dbReference>
<dbReference type="PANTHER" id="PTHR47816:SF4">
    <property type="entry name" value="RIBOSOMAL RNA SMALL SUBUNIT METHYLTRANSFERASE C"/>
    <property type="match status" value="1"/>
</dbReference>
<gene>
    <name evidence="4" type="ORF">GA0070618_2294</name>
</gene>
<dbReference type="GO" id="GO:0008757">
    <property type="term" value="F:S-adenosylmethionine-dependent methyltransferase activity"/>
    <property type="evidence" value="ECO:0007669"/>
    <property type="project" value="InterPro"/>
</dbReference>
<dbReference type="Proteomes" id="UP000198253">
    <property type="component" value="Chromosome I"/>
</dbReference>
<organism evidence="4 5">
    <name type="scientific">Micromonospora echinospora</name>
    <name type="common">Micromonospora purpurea</name>
    <dbReference type="NCBI Taxonomy" id="1877"/>
    <lineage>
        <taxon>Bacteria</taxon>
        <taxon>Bacillati</taxon>
        <taxon>Actinomycetota</taxon>
        <taxon>Actinomycetes</taxon>
        <taxon>Micromonosporales</taxon>
        <taxon>Micromonosporaceae</taxon>
        <taxon>Micromonospora</taxon>
    </lineage>
</organism>
<dbReference type="EMBL" id="LT607413">
    <property type="protein sequence ID" value="SCE96915.1"/>
    <property type="molecule type" value="Genomic_DNA"/>
</dbReference>
<dbReference type="Gene3D" id="3.40.50.150">
    <property type="entry name" value="Vaccinia Virus protein VP39"/>
    <property type="match status" value="1"/>
</dbReference>
<keyword evidence="1 4" id="KW-0489">Methyltransferase</keyword>
<keyword evidence="2 4" id="KW-0808">Transferase</keyword>
<name>A0A1C4WL15_MICEC</name>
<accession>A0A1C4WL15</accession>
<keyword evidence="5" id="KW-1185">Reference proteome</keyword>
<dbReference type="RefSeq" id="WP_088981613.1">
    <property type="nucleotide sequence ID" value="NZ_LT607413.1"/>
</dbReference>
<dbReference type="AlphaFoldDB" id="A0A1C4WL15"/>
<dbReference type="GO" id="GO:0032259">
    <property type="term" value="P:methylation"/>
    <property type="evidence" value="ECO:0007669"/>
    <property type="project" value="UniProtKB-KW"/>
</dbReference>
<dbReference type="InterPro" id="IPR001356">
    <property type="entry name" value="HD"/>
</dbReference>
<dbReference type="CDD" id="cd02440">
    <property type="entry name" value="AdoMet_MTases"/>
    <property type="match status" value="1"/>
</dbReference>
<evidence type="ECO:0000313" key="4">
    <source>
        <dbReference type="EMBL" id="SCE96915.1"/>
    </source>
</evidence>
<evidence type="ECO:0000259" key="3">
    <source>
        <dbReference type="Pfam" id="PF05175"/>
    </source>
</evidence>